<dbReference type="PANTHER" id="PTHR24252">
    <property type="entry name" value="ACROSIN-RELATED"/>
    <property type="match status" value="1"/>
</dbReference>
<dbReference type="Pfam" id="PF00089">
    <property type="entry name" value="Trypsin"/>
    <property type="match status" value="1"/>
</dbReference>
<dbReference type="AlphaFoldDB" id="A0A9J6BJG3"/>
<comment type="similarity">
    <text evidence="4">Belongs to the peptidase S1 family. CLIP subfamily.</text>
</comment>
<feature type="signal peptide" evidence="6">
    <location>
        <begin position="1"/>
        <end position="18"/>
    </location>
</feature>
<dbReference type="FunFam" id="2.40.10.10:FF:000068">
    <property type="entry name" value="transmembrane protease serine 2"/>
    <property type="match status" value="1"/>
</dbReference>
<name>A0A9J6BJG3_POLVA</name>
<proteinExistence type="inferred from homology"/>
<dbReference type="SMART" id="SM00020">
    <property type="entry name" value="Tryp_SPc"/>
    <property type="match status" value="1"/>
</dbReference>
<keyword evidence="9" id="KW-1185">Reference proteome</keyword>
<dbReference type="GO" id="GO:0004252">
    <property type="term" value="F:serine-type endopeptidase activity"/>
    <property type="evidence" value="ECO:0007669"/>
    <property type="project" value="InterPro"/>
</dbReference>
<dbReference type="InterPro" id="IPR043504">
    <property type="entry name" value="Peptidase_S1_PA_chymotrypsin"/>
</dbReference>
<evidence type="ECO:0000256" key="5">
    <source>
        <dbReference type="RuleBase" id="RU363034"/>
    </source>
</evidence>
<evidence type="ECO:0000313" key="8">
    <source>
        <dbReference type="EMBL" id="KAG5669858.1"/>
    </source>
</evidence>
<protein>
    <recommendedName>
        <fullName evidence="7">Peptidase S1 domain-containing protein</fullName>
    </recommendedName>
</protein>
<dbReference type="InterPro" id="IPR033116">
    <property type="entry name" value="TRYPSIN_SER"/>
</dbReference>
<dbReference type="InterPro" id="IPR009003">
    <property type="entry name" value="Peptidase_S1_PA"/>
</dbReference>
<dbReference type="PROSITE" id="PS00135">
    <property type="entry name" value="TRYPSIN_SER"/>
    <property type="match status" value="1"/>
</dbReference>
<dbReference type="EMBL" id="JADBJN010000003">
    <property type="protein sequence ID" value="KAG5669858.1"/>
    <property type="molecule type" value="Genomic_DNA"/>
</dbReference>
<dbReference type="PANTHER" id="PTHR24252:SF17">
    <property type="entry name" value="SUPPRESSOR OF TUMORIGENICITY 14 PROTEIN HOMOLOG-RELATED"/>
    <property type="match status" value="1"/>
</dbReference>
<feature type="domain" description="Peptidase S1" evidence="7">
    <location>
        <begin position="37"/>
        <end position="283"/>
    </location>
</feature>
<dbReference type="PROSITE" id="PS50240">
    <property type="entry name" value="TRYPSIN_DOM"/>
    <property type="match status" value="1"/>
</dbReference>
<dbReference type="Proteomes" id="UP001107558">
    <property type="component" value="Chromosome 3"/>
</dbReference>
<evidence type="ECO:0000256" key="2">
    <source>
        <dbReference type="ARBA" id="ARBA00022801"/>
    </source>
</evidence>
<evidence type="ECO:0000259" key="7">
    <source>
        <dbReference type="PROSITE" id="PS50240"/>
    </source>
</evidence>
<dbReference type="InterPro" id="IPR018114">
    <property type="entry name" value="TRYPSIN_HIS"/>
</dbReference>
<dbReference type="SUPFAM" id="SSF50494">
    <property type="entry name" value="Trypsin-like serine proteases"/>
    <property type="match status" value="1"/>
</dbReference>
<evidence type="ECO:0000256" key="1">
    <source>
        <dbReference type="ARBA" id="ARBA00022670"/>
    </source>
</evidence>
<dbReference type="Gene3D" id="2.40.10.10">
    <property type="entry name" value="Trypsin-like serine proteases"/>
    <property type="match status" value="1"/>
</dbReference>
<accession>A0A9J6BJG3</accession>
<organism evidence="8 9">
    <name type="scientific">Polypedilum vanderplanki</name>
    <name type="common">Sleeping chironomid midge</name>
    <dbReference type="NCBI Taxonomy" id="319348"/>
    <lineage>
        <taxon>Eukaryota</taxon>
        <taxon>Metazoa</taxon>
        <taxon>Ecdysozoa</taxon>
        <taxon>Arthropoda</taxon>
        <taxon>Hexapoda</taxon>
        <taxon>Insecta</taxon>
        <taxon>Pterygota</taxon>
        <taxon>Neoptera</taxon>
        <taxon>Endopterygota</taxon>
        <taxon>Diptera</taxon>
        <taxon>Nematocera</taxon>
        <taxon>Chironomoidea</taxon>
        <taxon>Chironomidae</taxon>
        <taxon>Chironominae</taxon>
        <taxon>Polypedilum</taxon>
        <taxon>Polypedilum</taxon>
    </lineage>
</organism>
<keyword evidence="2 5" id="KW-0378">Hydrolase</keyword>
<dbReference type="InterPro" id="IPR001254">
    <property type="entry name" value="Trypsin_dom"/>
</dbReference>
<keyword evidence="3" id="KW-1015">Disulfide bond</keyword>
<comment type="caution">
    <text evidence="8">The sequence shown here is derived from an EMBL/GenBank/DDBJ whole genome shotgun (WGS) entry which is preliminary data.</text>
</comment>
<sequence>MKIVSAFFVLNFLKFIECATRNDCACGEANVDSRNRIVNGVVVTENKYPWMAIMLSSLGNQICGGSIISDRTILTAGHCLYYSQNQLQSEWMVGQNKVSDSKLKKATQNLYKTQKYEFHPSFRASPLFDDYDLCIVTVERPINFNSEIKPICLPYVGENQNYYNRKVTVAGWGKLSDQKGASTSNELMETDVFLKTPETCKAMTELAGYNDRSMVCAYDYQTDACLGDSGGPLFAFSPVPSSSNRYSIIGVVSFGEGCATDFPGIYAKVDEPETLNWIRKATEKSMGNFCTDPINYRRFFDSIIEWFNGDKNKREEDNLSELELLDAEISPSLINVEGNVSEDESVNRRFHFV</sequence>
<evidence type="ECO:0000256" key="4">
    <source>
        <dbReference type="ARBA" id="ARBA00024195"/>
    </source>
</evidence>
<gene>
    <name evidence="8" type="ORF">PVAND_000149</name>
</gene>
<keyword evidence="1 5" id="KW-0645">Protease</keyword>
<reference evidence="8" key="1">
    <citation type="submission" date="2021-03" db="EMBL/GenBank/DDBJ databases">
        <title>Chromosome level genome of the anhydrobiotic midge Polypedilum vanderplanki.</title>
        <authorList>
            <person name="Yoshida Y."/>
            <person name="Kikawada T."/>
            <person name="Gusev O."/>
        </authorList>
    </citation>
    <scope>NUCLEOTIDE SEQUENCE</scope>
    <source>
        <strain evidence="8">NIAS01</strain>
        <tissue evidence="8">Whole body or cell culture</tissue>
    </source>
</reference>
<dbReference type="GO" id="GO:0006508">
    <property type="term" value="P:proteolysis"/>
    <property type="evidence" value="ECO:0007669"/>
    <property type="project" value="UniProtKB-KW"/>
</dbReference>
<dbReference type="InterPro" id="IPR001314">
    <property type="entry name" value="Peptidase_S1A"/>
</dbReference>
<dbReference type="CDD" id="cd00190">
    <property type="entry name" value="Tryp_SPc"/>
    <property type="match status" value="1"/>
</dbReference>
<keyword evidence="6" id="KW-0732">Signal</keyword>
<feature type="chain" id="PRO_5039953196" description="Peptidase S1 domain-containing protein" evidence="6">
    <location>
        <begin position="19"/>
        <end position="353"/>
    </location>
</feature>
<evidence type="ECO:0000313" key="9">
    <source>
        <dbReference type="Proteomes" id="UP001107558"/>
    </source>
</evidence>
<dbReference type="OrthoDB" id="7774500at2759"/>
<keyword evidence="5" id="KW-0720">Serine protease</keyword>
<evidence type="ECO:0000256" key="6">
    <source>
        <dbReference type="SAM" id="SignalP"/>
    </source>
</evidence>
<dbReference type="PRINTS" id="PR00722">
    <property type="entry name" value="CHYMOTRYPSIN"/>
</dbReference>
<dbReference type="PROSITE" id="PS00134">
    <property type="entry name" value="TRYPSIN_HIS"/>
    <property type="match status" value="1"/>
</dbReference>
<evidence type="ECO:0000256" key="3">
    <source>
        <dbReference type="ARBA" id="ARBA00023157"/>
    </source>
</evidence>